<comment type="similarity">
    <text evidence="3 10">Belongs to the PP2C family.</text>
</comment>
<feature type="region of interest" description="Disordered" evidence="11">
    <location>
        <begin position="388"/>
        <end position="430"/>
    </location>
</feature>
<reference evidence="13" key="1">
    <citation type="submission" date="2014-02" db="EMBL/GenBank/DDBJ databases">
        <authorList>
            <person name="Genoscope - CEA"/>
        </authorList>
    </citation>
    <scope>NUCLEOTIDE SEQUENCE</scope>
    <source>
        <strain evidence="13">LS3</strain>
    </source>
</reference>
<dbReference type="PROSITE" id="PS51746">
    <property type="entry name" value="PPM_2"/>
    <property type="match status" value="1"/>
</dbReference>
<dbReference type="GO" id="GO:0004722">
    <property type="term" value="F:protein serine/threonine phosphatase activity"/>
    <property type="evidence" value="ECO:0007669"/>
    <property type="project" value="UniProtKB-EC"/>
</dbReference>
<evidence type="ECO:0000256" key="1">
    <source>
        <dbReference type="ARBA" id="ARBA00001936"/>
    </source>
</evidence>
<evidence type="ECO:0000256" key="10">
    <source>
        <dbReference type="RuleBase" id="RU003465"/>
    </source>
</evidence>
<protein>
    <recommendedName>
        <fullName evidence="4">protein-serine/threonine phosphatase</fullName>
        <ecNumber evidence="4">3.1.3.16</ecNumber>
    </recommendedName>
</protein>
<dbReference type="GO" id="GO:1903753">
    <property type="term" value="P:negative regulation of p38MAPK cascade"/>
    <property type="evidence" value="ECO:0007669"/>
    <property type="project" value="UniProtKB-ARBA"/>
</dbReference>
<dbReference type="InterPro" id="IPR000222">
    <property type="entry name" value="PP2C_BS"/>
</dbReference>
<dbReference type="AlphaFoldDB" id="A0A060T4C5"/>
<proteinExistence type="inferred from homology"/>
<comment type="cofactor">
    <cofactor evidence="2">
        <name>Mg(2+)</name>
        <dbReference type="ChEBI" id="CHEBI:18420"/>
    </cofactor>
</comment>
<feature type="compositionally biased region" description="Acidic residues" evidence="11">
    <location>
        <begin position="415"/>
        <end position="430"/>
    </location>
</feature>
<dbReference type="SUPFAM" id="SSF81606">
    <property type="entry name" value="PP2C-like"/>
    <property type="match status" value="1"/>
</dbReference>
<evidence type="ECO:0000256" key="5">
    <source>
        <dbReference type="ARBA" id="ARBA00022723"/>
    </source>
</evidence>
<keyword evidence="5" id="KW-0479">Metal-binding</keyword>
<evidence type="ECO:0000313" key="13">
    <source>
        <dbReference type="EMBL" id="CDP35803.1"/>
    </source>
</evidence>
<dbReference type="InterPro" id="IPR001932">
    <property type="entry name" value="PPM-type_phosphatase-like_dom"/>
</dbReference>
<evidence type="ECO:0000256" key="6">
    <source>
        <dbReference type="ARBA" id="ARBA00022801"/>
    </source>
</evidence>
<gene>
    <name evidence="13" type="ORF">GNLVRS02_ARAD1C43802g</name>
</gene>
<dbReference type="SMART" id="SM00332">
    <property type="entry name" value="PP2Cc"/>
    <property type="match status" value="1"/>
</dbReference>
<accession>A0A060T4C5</accession>
<dbReference type="Gene3D" id="3.60.40.10">
    <property type="entry name" value="PPM-type phosphatase domain"/>
    <property type="match status" value="1"/>
</dbReference>
<organism evidence="13">
    <name type="scientific">Blastobotrys adeninivorans</name>
    <name type="common">Yeast</name>
    <name type="synonym">Arxula adeninivorans</name>
    <dbReference type="NCBI Taxonomy" id="409370"/>
    <lineage>
        <taxon>Eukaryota</taxon>
        <taxon>Fungi</taxon>
        <taxon>Dikarya</taxon>
        <taxon>Ascomycota</taxon>
        <taxon>Saccharomycotina</taxon>
        <taxon>Dipodascomycetes</taxon>
        <taxon>Dipodascales</taxon>
        <taxon>Trichomonascaceae</taxon>
        <taxon>Blastobotrys</taxon>
    </lineage>
</organism>
<dbReference type="EC" id="3.1.3.16" evidence="4"/>
<evidence type="ECO:0000259" key="12">
    <source>
        <dbReference type="PROSITE" id="PS51746"/>
    </source>
</evidence>
<evidence type="ECO:0000256" key="9">
    <source>
        <dbReference type="ARBA" id="ARBA00048832"/>
    </source>
</evidence>
<feature type="region of interest" description="Disordered" evidence="11">
    <location>
        <begin position="318"/>
        <end position="351"/>
    </location>
</feature>
<dbReference type="FunFam" id="3.60.40.10:FF:000016">
    <property type="entry name" value="Protein phosphatase 2C"/>
    <property type="match status" value="1"/>
</dbReference>
<name>A0A060T4C5_BLAAD</name>
<dbReference type="PROSITE" id="PS01032">
    <property type="entry name" value="PPM_1"/>
    <property type="match status" value="1"/>
</dbReference>
<dbReference type="GO" id="GO:0046872">
    <property type="term" value="F:metal ion binding"/>
    <property type="evidence" value="ECO:0007669"/>
    <property type="project" value="UniProtKB-KW"/>
</dbReference>
<evidence type="ECO:0000256" key="7">
    <source>
        <dbReference type="ARBA" id="ARBA00022912"/>
    </source>
</evidence>
<dbReference type="CDD" id="cd00143">
    <property type="entry name" value="PP2Cc"/>
    <property type="match status" value="1"/>
</dbReference>
<dbReference type="InterPro" id="IPR015655">
    <property type="entry name" value="PP2C"/>
</dbReference>
<keyword evidence="8" id="KW-0464">Manganese</keyword>
<evidence type="ECO:0000256" key="3">
    <source>
        <dbReference type="ARBA" id="ARBA00006702"/>
    </source>
</evidence>
<evidence type="ECO:0000256" key="2">
    <source>
        <dbReference type="ARBA" id="ARBA00001946"/>
    </source>
</evidence>
<dbReference type="PhylomeDB" id="A0A060T4C5"/>
<evidence type="ECO:0000256" key="8">
    <source>
        <dbReference type="ARBA" id="ARBA00023211"/>
    </source>
</evidence>
<evidence type="ECO:0000256" key="11">
    <source>
        <dbReference type="SAM" id="MobiDB-lite"/>
    </source>
</evidence>
<dbReference type="PANTHER" id="PTHR13832">
    <property type="entry name" value="PROTEIN PHOSPHATASE 2C"/>
    <property type="match status" value="1"/>
</dbReference>
<comment type="cofactor">
    <cofactor evidence="1">
        <name>Mn(2+)</name>
        <dbReference type="ChEBI" id="CHEBI:29035"/>
    </cofactor>
</comment>
<dbReference type="GO" id="GO:1904289">
    <property type="term" value="P:regulation of mitotic DNA damage checkpoint"/>
    <property type="evidence" value="ECO:0007669"/>
    <property type="project" value="UniProtKB-ARBA"/>
</dbReference>
<dbReference type="Pfam" id="PF00481">
    <property type="entry name" value="PP2C"/>
    <property type="match status" value="1"/>
</dbReference>
<evidence type="ECO:0000256" key="4">
    <source>
        <dbReference type="ARBA" id="ARBA00013081"/>
    </source>
</evidence>
<sequence length="430" mass="47273">MGQILSQPITDKHSDQGEDERLAYGLSSMQGWRFSMEDAHATVLDLKRGGEKSDVPTRIEDRVSFFGVYDGHGGDKVALYTGEHLHNIVAKQGPFARKDYGQALKDGFLGTDRAILEDSSFARDPSGCTATTAIVTENKIYVANAGDSRTVLGVKGIAKPLSFDHKPNNEGERARICAAGGYVEVGRVNGNLALSRAIGDFDFKMTANLPPEEQIVTAYPDVMEHDINPDDEFVVLACDGIWDCMHSQQVVEFVRRGIAAKQELKDICENIMDNCLAPESNFSGIGCDNMTVMIVGLLNGKTKEEWYDMIAKRVADGDGPVAPESFAEMKGNPFSGQSNQMSSQSQEDEPRRYSIPIGATTSFQQLLGHTAQVMNSNGTYVLETTDSGSLFSLGLRPREGDEDDEDSRQRIEEPITPEDEQEQPDQEQQR</sequence>
<feature type="domain" description="PPM-type phosphatase" evidence="12">
    <location>
        <begin position="23"/>
        <end position="297"/>
    </location>
</feature>
<reference evidence="13" key="2">
    <citation type="submission" date="2014-06" db="EMBL/GenBank/DDBJ databases">
        <title>The complete genome of Blastobotrys (Arxula) adeninivorans LS3 - a yeast of biotechnological interest.</title>
        <authorList>
            <person name="Kunze G."/>
            <person name="Gaillardin C."/>
            <person name="Czernicka M."/>
            <person name="Durrens P."/>
            <person name="Martin T."/>
            <person name="Boer E."/>
            <person name="Gabaldon T."/>
            <person name="Cruz J."/>
            <person name="Talla E."/>
            <person name="Marck C."/>
            <person name="Goffeau A."/>
            <person name="Barbe V."/>
            <person name="Baret P."/>
            <person name="Baronian K."/>
            <person name="Beier S."/>
            <person name="Bleykasten C."/>
            <person name="Bode R."/>
            <person name="Casaregola S."/>
            <person name="Despons L."/>
            <person name="Fairhead C."/>
            <person name="Giersberg M."/>
            <person name="Gierski P."/>
            <person name="Hahnel U."/>
            <person name="Hartmann A."/>
            <person name="Jankowska D."/>
            <person name="Jubin C."/>
            <person name="Jung P."/>
            <person name="Lafontaine I."/>
            <person name="Leh-Louis V."/>
            <person name="Lemaire M."/>
            <person name="Marcet-Houben M."/>
            <person name="Mascher M."/>
            <person name="Morel G."/>
            <person name="Richard G.-F."/>
            <person name="Riechen J."/>
            <person name="Sacerdot C."/>
            <person name="Sarkar A."/>
            <person name="Savel G."/>
            <person name="Schacherer J."/>
            <person name="Sherman D."/>
            <person name="Straub M.-L."/>
            <person name="Stein N."/>
            <person name="Thierry A."/>
            <person name="Trautwein-Schult A."/>
            <person name="Westhof E."/>
            <person name="Worch S."/>
            <person name="Dujon B."/>
            <person name="Souciet J.-L."/>
            <person name="Wincker P."/>
            <person name="Scholz U."/>
            <person name="Neuveglise N."/>
        </authorList>
    </citation>
    <scope>NUCLEOTIDE SEQUENCE</scope>
    <source>
        <strain evidence="13">LS3</strain>
    </source>
</reference>
<keyword evidence="6 10" id="KW-0378">Hydrolase</keyword>
<dbReference type="InterPro" id="IPR036457">
    <property type="entry name" value="PPM-type-like_dom_sf"/>
</dbReference>
<dbReference type="EMBL" id="HG937693">
    <property type="protein sequence ID" value="CDP35803.1"/>
    <property type="molecule type" value="Genomic_DNA"/>
</dbReference>
<comment type="catalytic activity">
    <reaction evidence="9">
        <text>O-phospho-L-threonyl-[protein] + H2O = L-threonyl-[protein] + phosphate</text>
        <dbReference type="Rhea" id="RHEA:47004"/>
        <dbReference type="Rhea" id="RHEA-COMP:11060"/>
        <dbReference type="Rhea" id="RHEA-COMP:11605"/>
        <dbReference type="ChEBI" id="CHEBI:15377"/>
        <dbReference type="ChEBI" id="CHEBI:30013"/>
        <dbReference type="ChEBI" id="CHEBI:43474"/>
        <dbReference type="ChEBI" id="CHEBI:61977"/>
        <dbReference type="EC" id="3.1.3.16"/>
    </reaction>
    <physiologicalReaction direction="left-to-right" evidence="9">
        <dbReference type="Rhea" id="RHEA:47005"/>
    </physiologicalReaction>
</comment>
<feature type="compositionally biased region" description="Low complexity" evidence="11">
    <location>
        <begin position="335"/>
        <end position="345"/>
    </location>
</feature>
<keyword evidence="7 10" id="KW-0904">Protein phosphatase</keyword>
<dbReference type="PANTHER" id="PTHR13832:SF565">
    <property type="entry name" value="AT28366P-RELATED"/>
    <property type="match status" value="1"/>
</dbReference>